<evidence type="ECO:0000313" key="7">
    <source>
        <dbReference type="EMBL" id="KAF4134283.1"/>
    </source>
</evidence>
<keyword evidence="3 5" id="KW-0964">Secreted</keyword>
<evidence type="ECO:0000256" key="2">
    <source>
        <dbReference type="ARBA" id="ARBA00010400"/>
    </source>
</evidence>
<keyword evidence="8" id="KW-1185">Reference proteome</keyword>
<keyword evidence="4 5" id="KW-0732">Signal</keyword>
<feature type="signal peptide" evidence="5">
    <location>
        <begin position="1"/>
        <end position="23"/>
    </location>
</feature>
<name>A0A833VUD1_PHYIN</name>
<comment type="similarity">
    <text evidence="2 5">Belongs to the RxLR effector family.</text>
</comment>
<comment type="caution">
    <text evidence="6">The sequence shown here is derived from an EMBL/GenBank/DDBJ whole genome shotgun (WGS) entry which is preliminary data.</text>
</comment>
<reference evidence="6" key="1">
    <citation type="submission" date="2020-04" db="EMBL/GenBank/DDBJ databases">
        <title>Hybrid Assembly of Korean Phytophthora infestans isolates.</title>
        <authorList>
            <person name="Prokchorchik M."/>
            <person name="Lee Y."/>
            <person name="Seo J."/>
            <person name="Cho J.-H."/>
            <person name="Park Y.-E."/>
            <person name="Jang D.-C."/>
            <person name="Im J.-S."/>
            <person name="Choi J.-G."/>
            <person name="Park H.-J."/>
            <person name="Lee G.-B."/>
            <person name="Lee Y.-G."/>
            <person name="Hong S.-Y."/>
            <person name="Cho K."/>
            <person name="Sohn K.H."/>
        </authorList>
    </citation>
    <scope>NUCLEOTIDE SEQUENCE</scope>
    <source>
        <strain evidence="6">KR_1_A1</strain>
        <strain evidence="7">KR_2_A2</strain>
    </source>
</reference>
<evidence type="ECO:0000256" key="3">
    <source>
        <dbReference type="ARBA" id="ARBA00022525"/>
    </source>
</evidence>
<accession>A0A833VUD1</accession>
<evidence type="ECO:0000313" key="6">
    <source>
        <dbReference type="EMBL" id="KAF4029089.1"/>
    </source>
</evidence>
<dbReference type="EMBL" id="JAACNO010002307">
    <property type="protein sequence ID" value="KAF4134283.1"/>
    <property type="molecule type" value="Genomic_DNA"/>
</dbReference>
<feature type="chain" id="PRO_5044948263" description="RxLR effector protein" evidence="5">
    <location>
        <begin position="24"/>
        <end position="96"/>
    </location>
</feature>
<organism evidence="6 8">
    <name type="scientific">Phytophthora infestans</name>
    <name type="common">Potato late blight agent</name>
    <name type="synonym">Botrytis infestans</name>
    <dbReference type="NCBI Taxonomy" id="4787"/>
    <lineage>
        <taxon>Eukaryota</taxon>
        <taxon>Sar</taxon>
        <taxon>Stramenopiles</taxon>
        <taxon>Oomycota</taxon>
        <taxon>Peronosporomycetes</taxon>
        <taxon>Peronosporales</taxon>
        <taxon>Peronosporaceae</taxon>
        <taxon>Phytophthora</taxon>
    </lineage>
</organism>
<comment type="subcellular location">
    <subcellularLocation>
        <location evidence="1 5">Secreted</location>
    </subcellularLocation>
</comment>
<sequence length="96" mass="10499">MRFHYVVLLAAAALFVCSDPVSGETDSKRSPFRSSLTVQSNDASKLTKMTTLNEDGEERTLSLKSISGFQALKKMSPVENLKKISSLFKSKITPGT</sequence>
<dbReference type="Proteomes" id="UP000602510">
    <property type="component" value="Unassembled WGS sequence"/>
</dbReference>
<protein>
    <recommendedName>
        <fullName evidence="5">RxLR effector protein</fullName>
    </recommendedName>
</protein>
<dbReference type="EMBL" id="WSZM01000890">
    <property type="protein sequence ID" value="KAF4029089.1"/>
    <property type="molecule type" value="Genomic_DNA"/>
</dbReference>
<comment type="domain">
    <text evidence="5">The RxLR-dEER motif acts to carry the protein into the host cell cytoplasm through binding to cell surface phosphatidylinositol-3-phosphate.</text>
</comment>
<evidence type="ECO:0000313" key="8">
    <source>
        <dbReference type="Proteomes" id="UP000602510"/>
    </source>
</evidence>
<dbReference type="AlphaFoldDB" id="A0A833VUD1"/>
<evidence type="ECO:0000256" key="5">
    <source>
        <dbReference type="RuleBase" id="RU367124"/>
    </source>
</evidence>
<gene>
    <name evidence="6" type="ORF">GN244_ATG19206</name>
    <name evidence="7" type="ORF">GN958_ATG16528</name>
</gene>
<proteinExistence type="inferred from homology"/>
<dbReference type="Pfam" id="PF16810">
    <property type="entry name" value="RXLR"/>
    <property type="match status" value="1"/>
</dbReference>
<dbReference type="Proteomes" id="UP000704712">
    <property type="component" value="Unassembled WGS sequence"/>
</dbReference>
<dbReference type="InterPro" id="IPR031825">
    <property type="entry name" value="RXLR"/>
</dbReference>
<evidence type="ECO:0000256" key="1">
    <source>
        <dbReference type="ARBA" id="ARBA00004613"/>
    </source>
</evidence>
<evidence type="ECO:0000256" key="4">
    <source>
        <dbReference type="ARBA" id="ARBA00022729"/>
    </source>
</evidence>
<comment type="function">
    <text evidence="5">Effector that suppresses plant defense responses during pathogen infection.</text>
</comment>